<dbReference type="NCBIfam" id="NF040815">
    <property type="entry name" value="recomb_XerA_Arch"/>
    <property type="match status" value="1"/>
</dbReference>
<evidence type="ECO:0000259" key="10">
    <source>
        <dbReference type="PROSITE" id="PS51898"/>
    </source>
</evidence>
<keyword evidence="3" id="KW-0132">Cell division</keyword>
<keyword evidence="8" id="KW-0131">Cell cycle</keyword>
<comment type="subcellular location">
    <subcellularLocation>
        <location evidence="1">Cytoplasm</location>
    </subcellularLocation>
</comment>
<dbReference type="Pfam" id="PF02899">
    <property type="entry name" value="Phage_int_SAM_1"/>
    <property type="match status" value="1"/>
</dbReference>
<dbReference type="InterPro" id="IPR004107">
    <property type="entry name" value="Integrase_SAM-like_N"/>
</dbReference>
<protein>
    <recommendedName>
        <fullName evidence="13">Tyrosine recombinase XerD</fullName>
    </recommendedName>
</protein>
<keyword evidence="5" id="KW-0229">DNA integration</keyword>
<keyword evidence="2" id="KW-0963">Cytoplasm</keyword>
<dbReference type="InterPro" id="IPR023009">
    <property type="entry name" value="Tyrosine_recombinase_XerC/XerD"/>
</dbReference>
<evidence type="ECO:0000256" key="5">
    <source>
        <dbReference type="ARBA" id="ARBA00022908"/>
    </source>
</evidence>
<dbReference type="CDD" id="cd00798">
    <property type="entry name" value="INT_XerDC_C"/>
    <property type="match status" value="1"/>
</dbReference>
<dbReference type="HAMAP" id="MF_01808">
    <property type="entry name" value="Recomb_XerC_XerD"/>
    <property type="match status" value="1"/>
</dbReference>
<evidence type="ECO:0000256" key="9">
    <source>
        <dbReference type="SAM" id="MobiDB-lite"/>
    </source>
</evidence>
<keyword evidence="4" id="KW-0159">Chromosome partition</keyword>
<comment type="caution">
    <text evidence="12">The sequence shown here is derived from an EMBL/GenBank/DDBJ whole genome shotgun (WGS) entry which is preliminary data.</text>
</comment>
<dbReference type="PROSITE" id="PS51898">
    <property type="entry name" value="TYR_RECOMBINASE"/>
    <property type="match status" value="1"/>
</dbReference>
<dbReference type="EMBL" id="LAZR01011826">
    <property type="protein sequence ID" value="KKM58318.1"/>
    <property type="molecule type" value="Genomic_DNA"/>
</dbReference>
<evidence type="ECO:0000256" key="7">
    <source>
        <dbReference type="ARBA" id="ARBA00023172"/>
    </source>
</evidence>
<evidence type="ECO:0000259" key="11">
    <source>
        <dbReference type="PROSITE" id="PS51900"/>
    </source>
</evidence>
<dbReference type="InterPro" id="IPR050090">
    <property type="entry name" value="Tyrosine_recombinase_XerCD"/>
</dbReference>
<dbReference type="InterPro" id="IPR010998">
    <property type="entry name" value="Integrase_recombinase_N"/>
</dbReference>
<dbReference type="PANTHER" id="PTHR30349">
    <property type="entry name" value="PHAGE INTEGRASE-RELATED"/>
    <property type="match status" value="1"/>
</dbReference>
<dbReference type="InterPro" id="IPR013762">
    <property type="entry name" value="Integrase-like_cat_sf"/>
</dbReference>
<dbReference type="GO" id="GO:0015074">
    <property type="term" value="P:DNA integration"/>
    <property type="evidence" value="ECO:0007669"/>
    <property type="project" value="UniProtKB-KW"/>
</dbReference>
<evidence type="ECO:0000256" key="1">
    <source>
        <dbReference type="ARBA" id="ARBA00004496"/>
    </source>
</evidence>
<dbReference type="InterPro" id="IPR002104">
    <property type="entry name" value="Integrase_catalytic"/>
</dbReference>
<dbReference type="AlphaFoldDB" id="A0A0F9IQQ7"/>
<keyword evidence="7" id="KW-0233">DNA recombination</keyword>
<dbReference type="Pfam" id="PF00589">
    <property type="entry name" value="Phage_integrase"/>
    <property type="match status" value="1"/>
</dbReference>
<evidence type="ECO:0000313" key="12">
    <source>
        <dbReference type="EMBL" id="KKM58318.1"/>
    </source>
</evidence>
<dbReference type="InterPro" id="IPR044068">
    <property type="entry name" value="CB"/>
</dbReference>
<evidence type="ECO:0000256" key="6">
    <source>
        <dbReference type="ARBA" id="ARBA00023125"/>
    </source>
</evidence>
<dbReference type="GO" id="GO:0051301">
    <property type="term" value="P:cell division"/>
    <property type="evidence" value="ECO:0007669"/>
    <property type="project" value="UniProtKB-KW"/>
</dbReference>
<evidence type="ECO:0000256" key="2">
    <source>
        <dbReference type="ARBA" id="ARBA00022490"/>
    </source>
</evidence>
<sequence length="320" mass="36586">MEELIEPYVRYLKAERNLSSYTIRNYRGDLCHFGRYLETEEGIGPLEVDRQSFRRYLAGLREADTASASVSRKMSTIHTFYRFLVREGVLQRDPLMGVAGHRRERRLPQILGKDQLTALIETADSDVPQGLRDRAILELMYASGLRLAEVVGLDVGGVDLREQLARVRGKGNKERIVLIGRPATQAIQRYLREGRPKLARAGETALFINRDGKRLSGRSVQKTVRKHALMAGLNQRVYPHLLRHSFATHMLDGGAELRVVQELLGHASANTTQIYTHVTEEQQRRVYTQAFYNQVRLNAREKEEEPSREDEDAHTANQRP</sequence>
<evidence type="ECO:0008006" key="13">
    <source>
        <dbReference type="Google" id="ProtNLM"/>
    </source>
</evidence>
<dbReference type="PANTHER" id="PTHR30349:SF77">
    <property type="entry name" value="TYROSINE RECOMBINASE XERC"/>
    <property type="match status" value="1"/>
</dbReference>
<dbReference type="GO" id="GO:0005737">
    <property type="term" value="C:cytoplasm"/>
    <property type="evidence" value="ECO:0007669"/>
    <property type="project" value="UniProtKB-SubCell"/>
</dbReference>
<feature type="region of interest" description="Disordered" evidence="9">
    <location>
        <begin position="298"/>
        <end position="320"/>
    </location>
</feature>
<accession>A0A0F9IQQ7</accession>
<proteinExistence type="inferred from homology"/>
<dbReference type="NCBIfam" id="NF001399">
    <property type="entry name" value="PRK00283.1"/>
    <property type="match status" value="1"/>
</dbReference>
<gene>
    <name evidence="12" type="ORF">LCGC14_1549570</name>
</gene>
<organism evidence="12">
    <name type="scientific">marine sediment metagenome</name>
    <dbReference type="NCBI Taxonomy" id="412755"/>
    <lineage>
        <taxon>unclassified sequences</taxon>
        <taxon>metagenomes</taxon>
        <taxon>ecological metagenomes</taxon>
    </lineage>
</organism>
<dbReference type="Gene3D" id="1.10.150.130">
    <property type="match status" value="1"/>
</dbReference>
<dbReference type="PROSITE" id="PS51900">
    <property type="entry name" value="CB"/>
    <property type="match status" value="1"/>
</dbReference>
<feature type="domain" description="Tyr recombinase" evidence="10">
    <location>
        <begin position="106"/>
        <end position="288"/>
    </location>
</feature>
<dbReference type="InterPro" id="IPR011010">
    <property type="entry name" value="DNA_brk_join_enz"/>
</dbReference>
<dbReference type="GO" id="GO:0003677">
    <property type="term" value="F:DNA binding"/>
    <property type="evidence" value="ECO:0007669"/>
    <property type="project" value="UniProtKB-KW"/>
</dbReference>
<dbReference type="Gene3D" id="1.10.443.10">
    <property type="entry name" value="Intergrase catalytic core"/>
    <property type="match status" value="1"/>
</dbReference>
<dbReference type="SUPFAM" id="SSF56349">
    <property type="entry name" value="DNA breaking-rejoining enzymes"/>
    <property type="match status" value="1"/>
</dbReference>
<name>A0A0F9IQQ7_9ZZZZ</name>
<feature type="domain" description="Core-binding (CB)" evidence="11">
    <location>
        <begin position="1"/>
        <end position="85"/>
    </location>
</feature>
<reference evidence="12" key="1">
    <citation type="journal article" date="2015" name="Nature">
        <title>Complex archaea that bridge the gap between prokaryotes and eukaryotes.</title>
        <authorList>
            <person name="Spang A."/>
            <person name="Saw J.H."/>
            <person name="Jorgensen S.L."/>
            <person name="Zaremba-Niedzwiedzka K."/>
            <person name="Martijn J."/>
            <person name="Lind A.E."/>
            <person name="van Eijk R."/>
            <person name="Schleper C."/>
            <person name="Guy L."/>
            <person name="Ettema T.J."/>
        </authorList>
    </citation>
    <scope>NUCLEOTIDE SEQUENCE</scope>
</reference>
<dbReference type="GO" id="GO:0006310">
    <property type="term" value="P:DNA recombination"/>
    <property type="evidence" value="ECO:0007669"/>
    <property type="project" value="UniProtKB-KW"/>
</dbReference>
<keyword evidence="6" id="KW-0238">DNA-binding</keyword>
<dbReference type="GO" id="GO:0007059">
    <property type="term" value="P:chromosome segregation"/>
    <property type="evidence" value="ECO:0007669"/>
    <property type="project" value="UniProtKB-KW"/>
</dbReference>
<dbReference type="SUPFAM" id="SSF47823">
    <property type="entry name" value="lambda integrase-like, N-terminal domain"/>
    <property type="match status" value="1"/>
</dbReference>
<evidence type="ECO:0000256" key="3">
    <source>
        <dbReference type="ARBA" id="ARBA00022618"/>
    </source>
</evidence>
<evidence type="ECO:0000256" key="4">
    <source>
        <dbReference type="ARBA" id="ARBA00022829"/>
    </source>
</evidence>
<evidence type="ECO:0000256" key="8">
    <source>
        <dbReference type="ARBA" id="ARBA00023306"/>
    </source>
</evidence>